<organism evidence="1 2">
    <name type="scientific">Palleronia caenipelagi</name>
    <dbReference type="NCBI Taxonomy" id="2489174"/>
    <lineage>
        <taxon>Bacteria</taxon>
        <taxon>Pseudomonadati</taxon>
        <taxon>Pseudomonadota</taxon>
        <taxon>Alphaproteobacteria</taxon>
        <taxon>Rhodobacterales</taxon>
        <taxon>Roseobacteraceae</taxon>
        <taxon>Palleronia</taxon>
    </lineage>
</organism>
<evidence type="ECO:0000313" key="1">
    <source>
        <dbReference type="EMBL" id="TRD13976.1"/>
    </source>
</evidence>
<dbReference type="AlphaFoldDB" id="A0A547PIJ7"/>
<keyword evidence="2" id="KW-1185">Reference proteome</keyword>
<reference evidence="1 2" key="1">
    <citation type="submission" date="2019-06" db="EMBL/GenBank/DDBJ databases">
        <title>Paenimaribius caenipelagi gen. nov., sp. nov., isolated from a tidal flat.</title>
        <authorList>
            <person name="Yoon J.-H."/>
        </authorList>
    </citation>
    <scope>NUCLEOTIDE SEQUENCE [LARGE SCALE GENOMIC DNA]</scope>
    <source>
        <strain evidence="1 2">JBTF-M29</strain>
    </source>
</reference>
<dbReference type="RefSeq" id="WP_221931690.1">
    <property type="nucleotide sequence ID" value="NZ_VFSV01000097.1"/>
</dbReference>
<comment type="caution">
    <text evidence="1">The sequence shown here is derived from an EMBL/GenBank/DDBJ whole genome shotgun (WGS) entry which is preliminary data.</text>
</comment>
<dbReference type="Proteomes" id="UP000318590">
    <property type="component" value="Unassembled WGS sequence"/>
</dbReference>
<name>A0A547PIJ7_9RHOB</name>
<gene>
    <name evidence="1" type="ORF">FEV53_19715</name>
</gene>
<evidence type="ECO:0000313" key="2">
    <source>
        <dbReference type="Proteomes" id="UP000318590"/>
    </source>
</evidence>
<protein>
    <submittedName>
        <fullName evidence="1">Uncharacterized protein</fullName>
    </submittedName>
</protein>
<dbReference type="EMBL" id="VFSV01000097">
    <property type="protein sequence ID" value="TRD13976.1"/>
    <property type="molecule type" value="Genomic_DNA"/>
</dbReference>
<accession>A0A547PIJ7</accession>
<sequence>MSFDPYDPSPPSHFPPISPAARRLEHPVRRLAEGLSEEDRCVLYANLSRSHPDYRPCDFSLGHTRVTVTQDSETLVFPRPLPLVKHLLCASGYLRWLHRKYTLPGFVEITPGDRVLDCGAYVG</sequence>
<feature type="non-terminal residue" evidence="1">
    <location>
        <position position="123"/>
    </location>
</feature>
<proteinExistence type="predicted"/>